<evidence type="ECO:0000313" key="1">
    <source>
        <dbReference type="EMBL" id="KKL26708.1"/>
    </source>
</evidence>
<protein>
    <submittedName>
        <fullName evidence="1">Uncharacterized protein</fullName>
    </submittedName>
</protein>
<name>A0A0F9ESA7_9ZZZZ</name>
<comment type="caution">
    <text evidence="1">The sequence shown here is derived from an EMBL/GenBank/DDBJ whole genome shotgun (WGS) entry which is preliminary data.</text>
</comment>
<proteinExistence type="predicted"/>
<accession>A0A0F9ESA7</accession>
<gene>
    <name evidence="1" type="ORF">LCGC14_2392610</name>
</gene>
<sequence length="100" mass="12187">MLDKCDLPFCKGEGGQRIGLRYPSGKTLDVHYSCYFRQEEIRHKIFRYLRGPCEQKLRWRRTFPMLRYYWWRHIERHGCQKPVSPELRDLVKKALGMGRI</sequence>
<dbReference type="EMBL" id="LAZR01035738">
    <property type="protein sequence ID" value="KKL26708.1"/>
    <property type="molecule type" value="Genomic_DNA"/>
</dbReference>
<dbReference type="AlphaFoldDB" id="A0A0F9ESA7"/>
<organism evidence="1">
    <name type="scientific">marine sediment metagenome</name>
    <dbReference type="NCBI Taxonomy" id="412755"/>
    <lineage>
        <taxon>unclassified sequences</taxon>
        <taxon>metagenomes</taxon>
        <taxon>ecological metagenomes</taxon>
    </lineage>
</organism>
<reference evidence="1" key="1">
    <citation type="journal article" date="2015" name="Nature">
        <title>Complex archaea that bridge the gap between prokaryotes and eukaryotes.</title>
        <authorList>
            <person name="Spang A."/>
            <person name="Saw J.H."/>
            <person name="Jorgensen S.L."/>
            <person name="Zaremba-Niedzwiedzka K."/>
            <person name="Martijn J."/>
            <person name="Lind A.E."/>
            <person name="van Eijk R."/>
            <person name="Schleper C."/>
            <person name="Guy L."/>
            <person name="Ettema T.J."/>
        </authorList>
    </citation>
    <scope>NUCLEOTIDE SEQUENCE</scope>
</reference>